<feature type="transmembrane region" description="Helical" evidence="4">
    <location>
        <begin position="167"/>
        <end position="190"/>
    </location>
</feature>
<dbReference type="Gene3D" id="3.30.450.290">
    <property type="match status" value="1"/>
</dbReference>
<evidence type="ECO:0000259" key="5">
    <source>
        <dbReference type="PROSITE" id="PS50111"/>
    </source>
</evidence>
<evidence type="ECO:0000256" key="2">
    <source>
        <dbReference type="ARBA" id="ARBA00023224"/>
    </source>
</evidence>
<dbReference type="SUPFAM" id="SSF53850">
    <property type="entry name" value="Periplasmic binding protein-like II"/>
    <property type="match status" value="1"/>
</dbReference>
<dbReference type="SMART" id="SM00283">
    <property type="entry name" value="MA"/>
    <property type="match status" value="1"/>
</dbReference>
<evidence type="ECO:0000313" key="7">
    <source>
        <dbReference type="EMBL" id="KKM97216.1"/>
    </source>
</evidence>
<dbReference type="CDD" id="cd11386">
    <property type="entry name" value="MCP_signal"/>
    <property type="match status" value="1"/>
</dbReference>
<dbReference type="InterPro" id="IPR048904">
    <property type="entry name" value="Mcp40H-20-like_sensor"/>
</dbReference>
<dbReference type="AlphaFoldDB" id="A0A0F9MCZ1"/>
<dbReference type="GO" id="GO:0043190">
    <property type="term" value="C:ATP-binding cassette (ABC) transporter complex"/>
    <property type="evidence" value="ECO:0007669"/>
    <property type="project" value="InterPro"/>
</dbReference>
<dbReference type="InterPro" id="IPR004089">
    <property type="entry name" value="MCPsignal_dom"/>
</dbReference>
<organism evidence="7">
    <name type="scientific">marine sediment metagenome</name>
    <dbReference type="NCBI Taxonomy" id="412755"/>
    <lineage>
        <taxon>unclassified sequences</taxon>
        <taxon>metagenomes</taxon>
        <taxon>ecological metagenomes</taxon>
    </lineage>
</organism>
<dbReference type="Gene3D" id="3.40.190.10">
    <property type="entry name" value="Periplasmic binding protein-like II"/>
    <property type="match status" value="2"/>
</dbReference>
<keyword evidence="4" id="KW-1133">Transmembrane helix</keyword>
<keyword evidence="4" id="KW-0472">Membrane</keyword>
<keyword evidence="2" id="KW-0807">Transducer</keyword>
<comment type="similarity">
    <text evidence="3">Belongs to the methyl-accepting chemotaxis (MCP) protein family.</text>
</comment>
<dbReference type="PANTHER" id="PTHR32089:SF112">
    <property type="entry name" value="LYSOZYME-LIKE PROTEIN-RELATED"/>
    <property type="match status" value="1"/>
</dbReference>
<dbReference type="Pfam" id="PF00672">
    <property type="entry name" value="HAMP"/>
    <property type="match status" value="1"/>
</dbReference>
<dbReference type="PANTHER" id="PTHR32089">
    <property type="entry name" value="METHYL-ACCEPTING CHEMOTAXIS PROTEIN MCPB"/>
    <property type="match status" value="1"/>
</dbReference>
<dbReference type="CDD" id="cd06225">
    <property type="entry name" value="HAMP"/>
    <property type="match status" value="1"/>
</dbReference>
<protein>
    <recommendedName>
        <fullName evidence="8">Methyl-accepting transducer domain-containing protein</fullName>
    </recommendedName>
</protein>
<dbReference type="GO" id="GO:0055085">
    <property type="term" value="P:transmembrane transport"/>
    <property type="evidence" value="ECO:0007669"/>
    <property type="project" value="InterPro"/>
</dbReference>
<proteinExistence type="inferred from homology"/>
<dbReference type="InterPro" id="IPR003660">
    <property type="entry name" value="HAMP_dom"/>
</dbReference>
<dbReference type="Gene3D" id="1.10.287.950">
    <property type="entry name" value="Methyl-accepting chemotaxis protein"/>
    <property type="match status" value="3"/>
</dbReference>
<dbReference type="GO" id="GO:0007165">
    <property type="term" value="P:signal transduction"/>
    <property type="evidence" value="ECO:0007669"/>
    <property type="project" value="UniProtKB-KW"/>
</dbReference>
<reference evidence="7" key="1">
    <citation type="journal article" date="2015" name="Nature">
        <title>Complex archaea that bridge the gap between prokaryotes and eukaryotes.</title>
        <authorList>
            <person name="Spang A."/>
            <person name="Saw J.H."/>
            <person name="Jorgensen S.L."/>
            <person name="Zaremba-Niedzwiedzka K."/>
            <person name="Martijn J."/>
            <person name="Lind A.E."/>
            <person name="van Eijk R."/>
            <person name="Schleper C."/>
            <person name="Guy L."/>
            <person name="Ettema T.J."/>
        </authorList>
    </citation>
    <scope>NUCLEOTIDE SEQUENCE</scope>
</reference>
<comment type="caution">
    <text evidence="7">The sequence shown here is derived from an EMBL/GenBank/DDBJ whole genome shotgun (WGS) entry which is preliminary data.</text>
</comment>
<keyword evidence="1" id="KW-0732">Signal</keyword>
<dbReference type="Pfam" id="PF00015">
    <property type="entry name" value="MCPsignal"/>
    <property type="match status" value="1"/>
</dbReference>
<dbReference type="NCBIfam" id="TIGR01098">
    <property type="entry name" value="3A0109s03R"/>
    <property type="match status" value="1"/>
</dbReference>
<keyword evidence="4" id="KW-0812">Transmembrane</keyword>
<sequence>MRKKLELKIASIVFLMLIIGVVFAVLSSLRLERDDMYSVARERSVDMARLVSKSIERSMVEADSDFTKSLMDELKTVGGFELNVFNSQRREAFVFKPDAEPVDDKVLESVISSGIETVSIDGRLLNVYIPLNNNPVCQECHFGEGNVIGTVKVSISLQREYNKIVRFGLIMGIGSILGVVLLGTILWQALHKIVILPLKSLESAAHRMAEGDLSFQTNITSRDEISRLDSSIKESLYSISGILRRVREVAVRISDTSELVERETDKVVDGTMVEAEAIAEISSSIEELNATIGEVADSTTNLTRSVQDTAASMEEMANTIESIKDITHEVSSGVDTTSSSINELSANIKEVADNASNLGKVSDETLAAVEEITSSVKEVESSAKESSKLSQRVTEDASTLGVTSINETLEGMERIKTSFSGAATVIRKLGGRSEEIGNILNVIDDITDQTTLLALNASILAAQAGEHGKGFSVVANEIKDLAERTALSTNEIDSLIRSVRKEVSEAVQAMSEGMSSVEDGMKLSAKASSALDKILISSQQSSEMTASIERTTTEQAKTAKYVIEAIERVRAMVGEIVSATQEQSKGVSLMIEASDSIREASHRADSATEQQAEGTRQISLAVENISVMSQHIERAINEQQSGSRQIWNSIEKIKDIPSKNRNRAFKANKSMKELARDSELAKMEMERFTLFEGEDTDIIKLGIVPFEAPSEIFGRFTPLAQYLSKAIGKRIDVRVAPNYATAVHEMKEGITQMCFMTSLTYLHAKSQFDVVPIVKALRHGKSFHRAVIFTREHSTVKTLEDIKNRTMAFVDEHSASGYLVPLAMLKDAGVDMKDITYHQFLGFHENVVRSVLAGDFDVGAAIEAVLEKYLDNGARVVGVSENIPEFTLCHRADMPPDDVAVTKEALLKLTQENAITRSLIGAIDTQYTGFVAASDRDFDLIRQYQAKVG</sequence>
<feature type="transmembrane region" description="Helical" evidence="4">
    <location>
        <begin position="12"/>
        <end position="31"/>
    </location>
</feature>
<evidence type="ECO:0000256" key="3">
    <source>
        <dbReference type="ARBA" id="ARBA00029447"/>
    </source>
</evidence>
<evidence type="ECO:0000259" key="6">
    <source>
        <dbReference type="PROSITE" id="PS50885"/>
    </source>
</evidence>
<evidence type="ECO:0008006" key="8">
    <source>
        <dbReference type="Google" id="ProtNLM"/>
    </source>
</evidence>
<dbReference type="PROSITE" id="PS50111">
    <property type="entry name" value="CHEMOTAXIS_TRANSDUC_2"/>
    <property type="match status" value="1"/>
</dbReference>
<evidence type="ECO:0000256" key="1">
    <source>
        <dbReference type="ARBA" id="ARBA00022729"/>
    </source>
</evidence>
<dbReference type="InterPro" id="IPR005770">
    <property type="entry name" value="PhnD"/>
</dbReference>
<dbReference type="EMBL" id="LAZR01005775">
    <property type="protein sequence ID" value="KKM97216.1"/>
    <property type="molecule type" value="Genomic_DNA"/>
</dbReference>
<dbReference type="SUPFAM" id="SSF58104">
    <property type="entry name" value="Methyl-accepting chemotaxis protein (MCP) signaling domain"/>
    <property type="match status" value="2"/>
</dbReference>
<feature type="domain" description="HAMP" evidence="6">
    <location>
        <begin position="192"/>
        <end position="244"/>
    </location>
</feature>
<dbReference type="PROSITE" id="PS50885">
    <property type="entry name" value="HAMP"/>
    <property type="match status" value="1"/>
</dbReference>
<feature type="domain" description="Methyl-accepting transducer" evidence="5">
    <location>
        <begin position="333"/>
        <end position="570"/>
    </location>
</feature>
<name>A0A0F9MCZ1_9ZZZZ</name>
<accession>A0A0F9MCZ1</accession>
<dbReference type="Pfam" id="PF21563">
    <property type="entry name" value="Mcp40H-20_sensor"/>
    <property type="match status" value="1"/>
</dbReference>
<evidence type="ECO:0000256" key="4">
    <source>
        <dbReference type="SAM" id="Phobius"/>
    </source>
</evidence>
<gene>
    <name evidence="7" type="ORF">LCGC14_1170330</name>
</gene>
<dbReference type="Pfam" id="PF12974">
    <property type="entry name" value="Phosphonate-bd"/>
    <property type="match status" value="1"/>
</dbReference>